<dbReference type="NCBIfam" id="TIGR00186">
    <property type="entry name" value="rRNA_methyl_3"/>
    <property type="match status" value="1"/>
</dbReference>
<feature type="region of interest" description="Disordered" evidence="3">
    <location>
        <begin position="1"/>
        <end position="29"/>
    </location>
</feature>
<dbReference type="SMART" id="SM00967">
    <property type="entry name" value="SpoU_sub_bind"/>
    <property type="match status" value="1"/>
</dbReference>
<protein>
    <submittedName>
        <fullName evidence="5">23S rRNA (Guanosine-2'-O-) -methyltransferase rlmB</fullName>
        <ecNumber evidence="5">2.1.1.-</ecNumber>
    </submittedName>
</protein>
<feature type="domain" description="RNA 2-O ribose methyltransferase substrate binding" evidence="4">
    <location>
        <begin position="37"/>
        <end position="116"/>
    </location>
</feature>
<dbReference type="GO" id="GO:0032259">
    <property type="term" value="P:methylation"/>
    <property type="evidence" value="ECO:0007669"/>
    <property type="project" value="UniProtKB-KW"/>
</dbReference>
<keyword evidence="2 5" id="KW-0808">Transferase</keyword>
<proteinExistence type="predicted"/>
<dbReference type="InterPro" id="IPR013123">
    <property type="entry name" value="SpoU_subst-bd"/>
</dbReference>
<evidence type="ECO:0000259" key="4">
    <source>
        <dbReference type="SMART" id="SM00967"/>
    </source>
</evidence>
<sequence length="285" mass="31065">MSKRQQSYSSDRNSRPTTRPSHGAVFPRPTHQREPFWIYGRHATLAALANPTRHCRRLLVTSDAAYVSEDTLVKIYNNCALYLPKIECVHISTIEHLLPGVIHQGMVTQVTPLESRSLNTLLKGTHDTALSTVIMLDQITDPRNVGAVMRSAAAFGAMAVVMQERRAPVETGALARAASGSLEKVPLARTTNLARTLETCKAAGFWTIGLEATAPRSLAQVEVADRIVLVLGSEGRGLRHSVRVHCDSLVCLPITSAVESLNVSNAAAVALYEVTRHRLTDSSRK</sequence>
<evidence type="ECO:0000256" key="3">
    <source>
        <dbReference type="SAM" id="MobiDB-lite"/>
    </source>
</evidence>
<dbReference type="InterPro" id="IPR004441">
    <property type="entry name" value="rRNA_MeTrfase_TrmH"/>
</dbReference>
<dbReference type="InterPro" id="IPR001537">
    <property type="entry name" value="SpoU_MeTrfase"/>
</dbReference>
<dbReference type="PANTHER" id="PTHR46429:SF1">
    <property type="entry name" value="23S RRNA (GUANOSINE-2'-O-)-METHYLTRANSFERASE RLMB"/>
    <property type="match status" value="1"/>
</dbReference>
<dbReference type="GO" id="GO:0003723">
    <property type="term" value="F:RNA binding"/>
    <property type="evidence" value="ECO:0007669"/>
    <property type="project" value="InterPro"/>
</dbReference>
<dbReference type="AlphaFoldDB" id="A0A484H533"/>
<dbReference type="SUPFAM" id="SSF55315">
    <property type="entry name" value="L30e-like"/>
    <property type="match status" value="1"/>
</dbReference>
<organism evidence="5">
    <name type="scientific">invertebrate metagenome</name>
    <dbReference type="NCBI Taxonomy" id="1711999"/>
    <lineage>
        <taxon>unclassified sequences</taxon>
        <taxon>metagenomes</taxon>
        <taxon>organismal metagenomes</taxon>
    </lineage>
</organism>
<dbReference type="InterPro" id="IPR029028">
    <property type="entry name" value="Alpha/beta_knot_MTases"/>
</dbReference>
<dbReference type="CDD" id="cd18103">
    <property type="entry name" value="SpoU-like_RlmB"/>
    <property type="match status" value="1"/>
</dbReference>
<dbReference type="Pfam" id="PF00588">
    <property type="entry name" value="SpoU_methylase"/>
    <property type="match status" value="1"/>
</dbReference>
<name>A0A484H533_9ZZZZ</name>
<keyword evidence="1 5" id="KW-0489">Methyltransferase</keyword>
<evidence type="ECO:0000256" key="1">
    <source>
        <dbReference type="ARBA" id="ARBA00022603"/>
    </source>
</evidence>
<reference evidence="5" key="1">
    <citation type="submission" date="2018-10" db="EMBL/GenBank/DDBJ databases">
        <authorList>
            <person name="Gruber-Vodicka H."/>
            <person name="Jaeckle O."/>
        </authorList>
    </citation>
    <scope>NUCLEOTIDE SEQUENCE</scope>
</reference>
<dbReference type="Gene3D" id="3.40.1280.10">
    <property type="match status" value="1"/>
</dbReference>
<accession>A0A484H533</accession>
<dbReference type="InterPro" id="IPR029064">
    <property type="entry name" value="Ribosomal_eL30-like_sf"/>
</dbReference>
<evidence type="ECO:0000313" key="5">
    <source>
        <dbReference type="EMBL" id="VBB68997.1"/>
    </source>
</evidence>
<dbReference type="GO" id="GO:0005829">
    <property type="term" value="C:cytosol"/>
    <property type="evidence" value="ECO:0007669"/>
    <property type="project" value="TreeGrafter"/>
</dbReference>
<feature type="compositionally biased region" description="Polar residues" evidence="3">
    <location>
        <begin position="1"/>
        <end position="20"/>
    </location>
</feature>
<dbReference type="PANTHER" id="PTHR46429">
    <property type="entry name" value="23S RRNA (GUANOSINE-2'-O-)-METHYLTRANSFERASE RLMB"/>
    <property type="match status" value="1"/>
</dbReference>
<dbReference type="EMBL" id="LR026963">
    <property type="protein sequence ID" value="VBB68997.1"/>
    <property type="molecule type" value="Genomic_DNA"/>
</dbReference>
<dbReference type="InterPro" id="IPR029026">
    <property type="entry name" value="tRNA_m1G_MTases_N"/>
</dbReference>
<dbReference type="SUPFAM" id="SSF75217">
    <property type="entry name" value="alpha/beta knot"/>
    <property type="match status" value="1"/>
</dbReference>
<dbReference type="Gene3D" id="3.30.1330.30">
    <property type="match status" value="1"/>
</dbReference>
<dbReference type="GO" id="GO:0006396">
    <property type="term" value="P:RNA processing"/>
    <property type="evidence" value="ECO:0007669"/>
    <property type="project" value="InterPro"/>
</dbReference>
<dbReference type="GO" id="GO:0008173">
    <property type="term" value="F:RNA methyltransferase activity"/>
    <property type="evidence" value="ECO:0007669"/>
    <property type="project" value="InterPro"/>
</dbReference>
<dbReference type="Pfam" id="PF08032">
    <property type="entry name" value="SpoU_sub_bind"/>
    <property type="match status" value="1"/>
</dbReference>
<dbReference type="EC" id="2.1.1.-" evidence="5"/>
<gene>
    <name evidence="5" type="ORF">RIEGSTA812A_PEG_470</name>
</gene>
<evidence type="ECO:0000256" key="2">
    <source>
        <dbReference type="ARBA" id="ARBA00022679"/>
    </source>
</evidence>